<protein>
    <recommendedName>
        <fullName evidence="3">HTH cro/C1-type domain-containing protein</fullName>
    </recommendedName>
</protein>
<evidence type="ECO:0008006" key="3">
    <source>
        <dbReference type="Google" id="ProtNLM"/>
    </source>
</evidence>
<comment type="caution">
    <text evidence="1">The sequence shown here is derived from an EMBL/GenBank/DDBJ whole genome shotgun (WGS) entry which is preliminary data.</text>
</comment>
<name>A0ABQ0Q364_9PROT</name>
<dbReference type="RefSeq" id="WP_264815579.1">
    <property type="nucleotide sequence ID" value="NZ_BAPV01000012.1"/>
</dbReference>
<reference evidence="1" key="1">
    <citation type="submission" date="2013-04" db="EMBL/GenBank/DDBJ databases">
        <title>The genome sequencing project of 58 acetic acid bacteria.</title>
        <authorList>
            <person name="Okamoto-Kainuma A."/>
            <person name="Ishikawa M."/>
            <person name="Umino S."/>
            <person name="Koizumi Y."/>
            <person name="Shiwa Y."/>
            <person name="Yoshikawa H."/>
            <person name="Matsutani M."/>
            <person name="Matsushita K."/>
        </authorList>
    </citation>
    <scope>NUCLEOTIDE SEQUENCE</scope>
    <source>
        <strain evidence="1">NRIC 0535</strain>
    </source>
</reference>
<dbReference type="InterPro" id="IPR010982">
    <property type="entry name" value="Lambda_DNA-bd_dom_sf"/>
</dbReference>
<dbReference type="Proteomes" id="UP001062776">
    <property type="component" value="Unassembled WGS sequence"/>
</dbReference>
<proteinExistence type="predicted"/>
<dbReference type="EMBL" id="BAPV01000012">
    <property type="protein sequence ID" value="GBQ89139.1"/>
    <property type="molecule type" value="Genomic_DNA"/>
</dbReference>
<evidence type="ECO:0000313" key="1">
    <source>
        <dbReference type="EMBL" id="GBQ89139.1"/>
    </source>
</evidence>
<dbReference type="SUPFAM" id="SSF47413">
    <property type="entry name" value="lambda repressor-like DNA-binding domains"/>
    <property type="match status" value="1"/>
</dbReference>
<gene>
    <name evidence="1" type="ORF">AA0535_1723</name>
</gene>
<accession>A0ABQ0Q364</accession>
<evidence type="ECO:0000313" key="2">
    <source>
        <dbReference type="Proteomes" id="UP001062776"/>
    </source>
</evidence>
<keyword evidence="2" id="KW-1185">Reference proteome</keyword>
<sequence length="85" mass="9392">MTDPTPFNRLLGERVRRLVEKDGRSMEAISLAAGMGPHTVGRIVRGHAVKVDTLFTILLEVKATGEVLSAVYADFVEFRKERAHG</sequence>
<organism evidence="1 2">
    <name type="scientific">Asaia krungthepensis NRIC 0535</name>
    <dbReference type="NCBI Taxonomy" id="1307925"/>
    <lineage>
        <taxon>Bacteria</taxon>
        <taxon>Pseudomonadati</taxon>
        <taxon>Pseudomonadota</taxon>
        <taxon>Alphaproteobacteria</taxon>
        <taxon>Acetobacterales</taxon>
        <taxon>Acetobacteraceae</taxon>
        <taxon>Asaia</taxon>
    </lineage>
</organism>
<dbReference type="Gene3D" id="1.10.260.40">
    <property type="entry name" value="lambda repressor-like DNA-binding domains"/>
    <property type="match status" value="1"/>
</dbReference>